<sequence length="318" mass="35596">MSREAHKVVPFPDNDERHVQLGQAALRAGEFSQAVAHFQAAYRDQHTFAVNRQMIEAMLHAGQASEAVPYAEEFIEGYARTLTDGLLYGQLLIESHRFLAAQEWLVNLQDLAHSPEDQARLAELTDVFTNQQERYLAVNQAGQAALIKQFAGLAGVNTMEQTMRINQLAQLPVPTFDQIAPRLMIDEFISQGLRNTVALHYVTLRETAPRRLLWFDDVITFTPNAVGNPFDNPVADAWQRAVTAAENDNPEQALILDQELHLYMLLLFPRLTDVVADPAAWAQVVSARIADPAAPITVAPKIKRWLTRLDDALNALNQ</sequence>
<dbReference type="RefSeq" id="WP_152260699.1">
    <property type="nucleotide sequence ID" value="NZ_CP045143.1"/>
</dbReference>
<dbReference type="Proteomes" id="UP000326779">
    <property type="component" value="Chromosome"/>
</dbReference>
<evidence type="ECO:0008006" key="3">
    <source>
        <dbReference type="Google" id="ProtNLM"/>
    </source>
</evidence>
<evidence type="ECO:0000313" key="1">
    <source>
        <dbReference type="EMBL" id="QFR23380.1"/>
    </source>
</evidence>
<gene>
    <name evidence="1" type="ORF">D1010_08190</name>
</gene>
<proteinExistence type="predicted"/>
<dbReference type="KEGG" id="lhb:D1010_08190"/>
<dbReference type="EMBL" id="CP045143">
    <property type="protein sequence ID" value="QFR23380.1"/>
    <property type="molecule type" value="Genomic_DNA"/>
</dbReference>
<protein>
    <recommendedName>
        <fullName evidence="3">Tetratricopeptide repeat protein</fullName>
    </recommendedName>
</protein>
<organism evidence="1 2">
    <name type="scientific">Schleiferilactobacillus harbinensis</name>
    <dbReference type="NCBI Taxonomy" id="304207"/>
    <lineage>
        <taxon>Bacteria</taxon>
        <taxon>Bacillati</taxon>
        <taxon>Bacillota</taxon>
        <taxon>Bacilli</taxon>
        <taxon>Lactobacillales</taxon>
        <taxon>Lactobacillaceae</taxon>
        <taxon>Schleiferilactobacillus</taxon>
    </lineage>
</organism>
<dbReference type="SUPFAM" id="SSF48452">
    <property type="entry name" value="TPR-like"/>
    <property type="match status" value="1"/>
</dbReference>
<accession>A0A5P8M4G1</accession>
<dbReference type="Gene3D" id="1.25.40.10">
    <property type="entry name" value="Tetratricopeptide repeat domain"/>
    <property type="match status" value="1"/>
</dbReference>
<dbReference type="AlphaFoldDB" id="A0A5P8M4G1"/>
<dbReference type="InterPro" id="IPR011990">
    <property type="entry name" value="TPR-like_helical_dom_sf"/>
</dbReference>
<evidence type="ECO:0000313" key="2">
    <source>
        <dbReference type="Proteomes" id="UP000326779"/>
    </source>
</evidence>
<name>A0A5P8M4G1_9LACO</name>
<reference evidence="1 2" key="1">
    <citation type="submission" date="2019-10" db="EMBL/GenBank/DDBJ databases">
        <title>The completed genome of Lactobacillus harbinensis M1.</title>
        <authorList>
            <person name="Zheng Y."/>
        </authorList>
    </citation>
    <scope>NUCLEOTIDE SEQUENCE [LARGE SCALE GENOMIC DNA]</scope>
    <source>
        <strain evidence="1 2">M1</strain>
    </source>
</reference>